<name>A0A399R8T1_9PROT</name>
<evidence type="ECO:0000256" key="3">
    <source>
        <dbReference type="ARBA" id="ARBA00022989"/>
    </source>
</evidence>
<proteinExistence type="predicted"/>
<keyword evidence="2 5" id="KW-0812">Transmembrane</keyword>
<dbReference type="InterPro" id="IPR044880">
    <property type="entry name" value="NCX_ion-bd_dom_sf"/>
</dbReference>
<feature type="transmembrane region" description="Helical" evidence="5">
    <location>
        <begin position="78"/>
        <end position="96"/>
    </location>
</feature>
<evidence type="ECO:0000256" key="5">
    <source>
        <dbReference type="SAM" id="Phobius"/>
    </source>
</evidence>
<dbReference type="EMBL" id="QWGA01000008">
    <property type="protein sequence ID" value="RIJ27808.1"/>
    <property type="molecule type" value="Genomic_DNA"/>
</dbReference>
<gene>
    <name evidence="7" type="ORF">D1222_13715</name>
</gene>
<evidence type="ECO:0000256" key="2">
    <source>
        <dbReference type="ARBA" id="ARBA00022692"/>
    </source>
</evidence>
<dbReference type="InterPro" id="IPR004837">
    <property type="entry name" value="NaCa_Exmemb"/>
</dbReference>
<feature type="transmembrane region" description="Helical" evidence="5">
    <location>
        <begin position="288"/>
        <end position="312"/>
    </location>
</feature>
<feature type="transmembrane region" description="Helical" evidence="5">
    <location>
        <begin position="209"/>
        <end position="232"/>
    </location>
</feature>
<feature type="transmembrane region" description="Helical" evidence="5">
    <location>
        <begin position="244"/>
        <end position="268"/>
    </location>
</feature>
<dbReference type="RefSeq" id="WP_119455182.1">
    <property type="nucleotide sequence ID" value="NZ_QWGA01000008.1"/>
</dbReference>
<dbReference type="Gene3D" id="1.20.1420.30">
    <property type="entry name" value="NCX, central ion-binding region"/>
    <property type="match status" value="1"/>
</dbReference>
<evidence type="ECO:0000256" key="4">
    <source>
        <dbReference type="ARBA" id="ARBA00023136"/>
    </source>
</evidence>
<evidence type="ECO:0000256" key="1">
    <source>
        <dbReference type="ARBA" id="ARBA00004141"/>
    </source>
</evidence>
<feature type="transmembrane region" description="Helical" evidence="5">
    <location>
        <begin position="105"/>
        <end position="121"/>
    </location>
</feature>
<comment type="caution">
    <text evidence="7">The sequence shown here is derived from an EMBL/GenBank/DDBJ whole genome shotgun (WGS) entry which is preliminary data.</text>
</comment>
<dbReference type="Proteomes" id="UP000265845">
    <property type="component" value="Unassembled WGS sequence"/>
</dbReference>
<dbReference type="Gene3D" id="6.10.280.80">
    <property type="entry name" value="NCX, peripheral helical region"/>
    <property type="match status" value="1"/>
</dbReference>
<feature type="transmembrane region" description="Helical" evidence="5">
    <location>
        <begin position="171"/>
        <end position="189"/>
    </location>
</feature>
<accession>A0A399R8T1</accession>
<dbReference type="AlphaFoldDB" id="A0A399R8T1"/>
<feature type="transmembrane region" description="Helical" evidence="5">
    <location>
        <begin position="324"/>
        <end position="343"/>
    </location>
</feature>
<evidence type="ECO:0000313" key="8">
    <source>
        <dbReference type="Proteomes" id="UP000265845"/>
    </source>
</evidence>
<reference evidence="7 8" key="1">
    <citation type="submission" date="2018-08" db="EMBL/GenBank/DDBJ databases">
        <title>Henriciella mobilis sp. nov., isolated from seawater.</title>
        <authorList>
            <person name="Cheng H."/>
            <person name="Wu Y.-H."/>
            <person name="Xu X.-W."/>
            <person name="Guo L.-L."/>
        </authorList>
    </citation>
    <scope>NUCLEOTIDE SEQUENCE [LARGE SCALE GENOMIC DNA]</scope>
    <source>
        <strain evidence="7 8">CCUG67844</strain>
    </source>
</reference>
<evidence type="ECO:0000313" key="7">
    <source>
        <dbReference type="EMBL" id="RIJ27808.1"/>
    </source>
</evidence>
<dbReference type="Pfam" id="PF01699">
    <property type="entry name" value="Na_Ca_ex"/>
    <property type="match status" value="2"/>
</dbReference>
<evidence type="ECO:0000259" key="6">
    <source>
        <dbReference type="Pfam" id="PF01699"/>
    </source>
</evidence>
<comment type="subcellular location">
    <subcellularLocation>
        <location evidence="1">Membrane</location>
        <topology evidence="1">Multi-pass membrane protein</topology>
    </subcellularLocation>
</comment>
<dbReference type="GO" id="GO:0008273">
    <property type="term" value="F:calcium, potassium:sodium antiporter activity"/>
    <property type="evidence" value="ECO:0007669"/>
    <property type="project" value="TreeGrafter"/>
</dbReference>
<dbReference type="InterPro" id="IPR004481">
    <property type="entry name" value="K/Na/Ca-exchanger"/>
</dbReference>
<keyword evidence="8" id="KW-1185">Reference proteome</keyword>
<dbReference type="GO" id="GO:0005262">
    <property type="term" value="F:calcium channel activity"/>
    <property type="evidence" value="ECO:0007669"/>
    <property type="project" value="TreeGrafter"/>
</dbReference>
<dbReference type="GO" id="GO:0005886">
    <property type="term" value="C:plasma membrane"/>
    <property type="evidence" value="ECO:0007669"/>
    <property type="project" value="TreeGrafter"/>
</dbReference>
<feature type="domain" description="Sodium/calcium exchanger membrane region" evidence="6">
    <location>
        <begin position="5"/>
        <end position="144"/>
    </location>
</feature>
<dbReference type="NCBIfam" id="TIGR00367">
    <property type="entry name" value="calcium/sodium antiporter"/>
    <property type="match status" value="1"/>
</dbReference>
<feature type="transmembrane region" description="Helical" evidence="5">
    <location>
        <begin position="127"/>
        <end position="146"/>
    </location>
</feature>
<dbReference type="PANTHER" id="PTHR10846:SF8">
    <property type="entry name" value="INNER MEMBRANE PROTEIN YRBG"/>
    <property type="match status" value="1"/>
</dbReference>
<keyword evidence="3 5" id="KW-1133">Transmembrane helix</keyword>
<organism evidence="7 8">
    <name type="scientific">Henriciella algicola</name>
    <dbReference type="NCBI Taxonomy" id="1608422"/>
    <lineage>
        <taxon>Bacteria</taxon>
        <taxon>Pseudomonadati</taxon>
        <taxon>Pseudomonadota</taxon>
        <taxon>Alphaproteobacteria</taxon>
        <taxon>Hyphomonadales</taxon>
        <taxon>Hyphomonadaceae</taxon>
        <taxon>Henriciella</taxon>
    </lineage>
</organism>
<dbReference type="PANTHER" id="PTHR10846">
    <property type="entry name" value="SODIUM/POTASSIUM/CALCIUM EXCHANGER"/>
    <property type="match status" value="1"/>
</dbReference>
<keyword evidence="4 5" id="KW-0472">Membrane</keyword>
<dbReference type="OrthoDB" id="9794225at2"/>
<sequence length="346" mass="35669">MTMMIGLIIGGLVLLFAGGEFLVRGSVGVARRLGMSELLIGLTLVGFGTSMPELVTSLQALSDGATGLSIGNVIGSNIANVLLVIGAACVISPIVTNPRALARDGLFMVAVTAVFAAVIWIDGFTRMTGFAFIGVLAVYLVLSVLLDKRKGSAASEVHSGEAEVVETREPLLISLLLALGGIAGVIFGARFLVQGGSDLARMFGISETVIGLSIVAVGTSLPELVTSVVSALKGKADVALGNVIGSNIFNILGIMGVSAAVFPFSLMSTQEPAAGTPVDVSAMEYGEMTSLVTMQDMGALALSVFLLVLFAYTGRKLARWEGAVLLLAYAVYMSLSFGILPRIGGF</sequence>
<feature type="domain" description="Sodium/calcium exchanger membrane region" evidence="6">
    <location>
        <begin position="174"/>
        <end position="337"/>
    </location>
</feature>
<dbReference type="GO" id="GO:0006874">
    <property type="term" value="P:intracellular calcium ion homeostasis"/>
    <property type="evidence" value="ECO:0007669"/>
    <property type="project" value="TreeGrafter"/>
</dbReference>
<protein>
    <submittedName>
        <fullName evidence="7">Sodium:calcium antiporter</fullName>
    </submittedName>
</protein>